<dbReference type="Gene3D" id="1.10.10.10">
    <property type="entry name" value="Winged helix-like DNA-binding domain superfamily/Winged helix DNA-binding domain"/>
    <property type="match status" value="1"/>
</dbReference>
<dbReference type="Pfam" id="PF00126">
    <property type="entry name" value="HTH_1"/>
    <property type="match status" value="1"/>
</dbReference>
<dbReference type="Pfam" id="PF03466">
    <property type="entry name" value="LysR_substrate"/>
    <property type="match status" value="1"/>
</dbReference>
<dbReference type="Proteomes" id="UP000237811">
    <property type="component" value="Unassembled WGS sequence"/>
</dbReference>
<dbReference type="AlphaFoldDB" id="A0AB37ALM0"/>
<dbReference type="FunFam" id="1.10.10.10:FF:000001">
    <property type="entry name" value="LysR family transcriptional regulator"/>
    <property type="match status" value="1"/>
</dbReference>
<evidence type="ECO:0000256" key="4">
    <source>
        <dbReference type="ARBA" id="ARBA00023163"/>
    </source>
</evidence>
<dbReference type="InterPro" id="IPR000847">
    <property type="entry name" value="LysR_HTH_N"/>
</dbReference>
<organism evidence="6 7">
    <name type="scientific">Burkholderia multivorans</name>
    <dbReference type="NCBI Taxonomy" id="87883"/>
    <lineage>
        <taxon>Bacteria</taxon>
        <taxon>Pseudomonadati</taxon>
        <taxon>Pseudomonadota</taxon>
        <taxon>Betaproteobacteria</taxon>
        <taxon>Burkholderiales</taxon>
        <taxon>Burkholderiaceae</taxon>
        <taxon>Burkholderia</taxon>
        <taxon>Burkholderia cepacia complex</taxon>
    </lineage>
</organism>
<dbReference type="CDD" id="cd08422">
    <property type="entry name" value="PBP2_CrgA_like"/>
    <property type="match status" value="1"/>
</dbReference>
<dbReference type="PROSITE" id="PS50931">
    <property type="entry name" value="HTH_LYSR"/>
    <property type="match status" value="1"/>
</dbReference>
<dbReference type="GO" id="GO:0043565">
    <property type="term" value="F:sequence-specific DNA binding"/>
    <property type="evidence" value="ECO:0007669"/>
    <property type="project" value="TreeGrafter"/>
</dbReference>
<gene>
    <name evidence="6" type="ORF">C6P99_24840</name>
</gene>
<dbReference type="Gene3D" id="3.40.190.290">
    <property type="match status" value="1"/>
</dbReference>
<keyword evidence="2" id="KW-0805">Transcription regulation</keyword>
<dbReference type="PANTHER" id="PTHR30537:SF81">
    <property type="entry name" value="TRANSCRIPTIONAL REGULATOR-RELATED"/>
    <property type="match status" value="1"/>
</dbReference>
<evidence type="ECO:0000313" key="7">
    <source>
        <dbReference type="Proteomes" id="UP000237811"/>
    </source>
</evidence>
<reference evidence="6 7" key="1">
    <citation type="submission" date="2018-03" db="EMBL/GenBank/DDBJ databases">
        <authorList>
            <person name="Nguyen K."/>
            <person name="Fouts D."/>
            <person name="Sutton G."/>
        </authorList>
    </citation>
    <scope>NUCLEOTIDE SEQUENCE [LARGE SCALE GENOMIC DNA]</scope>
    <source>
        <strain evidence="6 7">AU14328</strain>
    </source>
</reference>
<sequence>MKTLNHNDIQAFLLAVDQQSITESARRLGLSKSVVSKRISDLERTLGVQLLMRSTRNVVPTEVGMVFYETASKTMRQLLEVAEEIAERLHGLCGELRITAPVSLTRRVLGPAIAKFASAHPQLRVMLETDDRVVNIESERFDVAIRSARLPDSTLIARRIGTCGRVAVCSPDYLERYGEPTSIDQLTEHKCLNYSNAAPSATWSFSTPTDPGKVRTVSPPGIFLANNGETLCDAATQGVGIAMLPVYIADQYLRDGRLIRILPGETPQDEIIYAVYPRSQFTSTKLKLFVEHVRTALLDPPWCAGSGEAQHVSAVSAATA</sequence>
<dbReference type="InterPro" id="IPR058163">
    <property type="entry name" value="LysR-type_TF_proteobact-type"/>
</dbReference>
<dbReference type="FunFam" id="3.40.190.290:FF:000001">
    <property type="entry name" value="Transcriptional regulator, LysR family"/>
    <property type="match status" value="1"/>
</dbReference>
<feature type="domain" description="HTH lysR-type" evidence="5">
    <location>
        <begin position="1"/>
        <end position="61"/>
    </location>
</feature>
<protein>
    <submittedName>
        <fullName evidence="6">LysR family transcriptional regulator</fullName>
    </submittedName>
</protein>
<dbReference type="InterPro" id="IPR036390">
    <property type="entry name" value="WH_DNA-bd_sf"/>
</dbReference>
<dbReference type="InterPro" id="IPR036388">
    <property type="entry name" value="WH-like_DNA-bd_sf"/>
</dbReference>
<dbReference type="EMBL" id="PVFR01000076">
    <property type="protein sequence ID" value="PRE42302.1"/>
    <property type="molecule type" value="Genomic_DNA"/>
</dbReference>
<comment type="similarity">
    <text evidence="1">Belongs to the LysR transcriptional regulatory family.</text>
</comment>
<accession>A0AB37ALM0</accession>
<dbReference type="GO" id="GO:0003700">
    <property type="term" value="F:DNA-binding transcription factor activity"/>
    <property type="evidence" value="ECO:0007669"/>
    <property type="project" value="InterPro"/>
</dbReference>
<proteinExistence type="inferred from homology"/>
<name>A0AB37ALM0_9BURK</name>
<keyword evidence="3" id="KW-0238">DNA-binding</keyword>
<evidence type="ECO:0000259" key="5">
    <source>
        <dbReference type="PROSITE" id="PS50931"/>
    </source>
</evidence>
<evidence type="ECO:0000256" key="1">
    <source>
        <dbReference type="ARBA" id="ARBA00009437"/>
    </source>
</evidence>
<evidence type="ECO:0000256" key="2">
    <source>
        <dbReference type="ARBA" id="ARBA00023015"/>
    </source>
</evidence>
<evidence type="ECO:0000313" key="6">
    <source>
        <dbReference type="EMBL" id="PRE42302.1"/>
    </source>
</evidence>
<dbReference type="InterPro" id="IPR005119">
    <property type="entry name" value="LysR_subst-bd"/>
</dbReference>
<dbReference type="RefSeq" id="WP_105778089.1">
    <property type="nucleotide sequence ID" value="NZ_JAHPOL010000008.1"/>
</dbReference>
<dbReference type="PANTHER" id="PTHR30537">
    <property type="entry name" value="HTH-TYPE TRANSCRIPTIONAL REGULATOR"/>
    <property type="match status" value="1"/>
</dbReference>
<dbReference type="SUPFAM" id="SSF53850">
    <property type="entry name" value="Periplasmic binding protein-like II"/>
    <property type="match status" value="1"/>
</dbReference>
<keyword evidence="4" id="KW-0804">Transcription</keyword>
<dbReference type="SUPFAM" id="SSF46785">
    <property type="entry name" value="Winged helix' DNA-binding domain"/>
    <property type="match status" value="1"/>
</dbReference>
<dbReference type="GO" id="GO:0006351">
    <property type="term" value="P:DNA-templated transcription"/>
    <property type="evidence" value="ECO:0007669"/>
    <property type="project" value="TreeGrafter"/>
</dbReference>
<comment type="caution">
    <text evidence="6">The sequence shown here is derived from an EMBL/GenBank/DDBJ whole genome shotgun (WGS) entry which is preliminary data.</text>
</comment>
<evidence type="ECO:0000256" key="3">
    <source>
        <dbReference type="ARBA" id="ARBA00023125"/>
    </source>
</evidence>